<dbReference type="GO" id="GO:0005886">
    <property type="term" value="C:plasma membrane"/>
    <property type="evidence" value="ECO:0007669"/>
    <property type="project" value="UniProtKB-SubCell"/>
</dbReference>
<dbReference type="InterPro" id="IPR049783">
    <property type="entry name" value="ABC_perm_TupB-like"/>
</dbReference>
<dbReference type="PANTHER" id="PTHR43632">
    <property type="entry name" value="PERMEASE COMPONENT OF TUNGSTATE ABC TRANSPORTER"/>
    <property type="match status" value="1"/>
</dbReference>
<dbReference type="GO" id="GO:0055085">
    <property type="term" value="P:transmembrane transport"/>
    <property type="evidence" value="ECO:0007669"/>
    <property type="project" value="InterPro"/>
</dbReference>
<dbReference type="NCBIfam" id="NF038017">
    <property type="entry name" value="ABC_perm1"/>
    <property type="match status" value="1"/>
</dbReference>
<comment type="subcellular location">
    <subcellularLocation>
        <location evidence="1 5">Cell membrane</location>
        <topology evidence="1 5">Multi-pass membrane protein</topology>
    </subcellularLocation>
</comment>
<organism evidence="7">
    <name type="scientific">Ruegeria sp. PrR005</name>
    <dbReference type="NCBI Taxonomy" id="2706882"/>
    <lineage>
        <taxon>Bacteria</taxon>
        <taxon>Pseudomonadati</taxon>
        <taxon>Pseudomonadota</taxon>
        <taxon>Alphaproteobacteria</taxon>
        <taxon>Rhodobacterales</taxon>
        <taxon>Roseobacteraceae</taxon>
        <taxon>Ruegeria</taxon>
    </lineage>
</organism>
<dbReference type="CDD" id="cd06261">
    <property type="entry name" value="TM_PBP2"/>
    <property type="match status" value="1"/>
</dbReference>
<sequence>MQNFAQEMQTAFALILTGDSELLGIVGLSLWVSLLAVLFAALIGMPLGAALAVGRFPGRRALVVLVNALMGLPPVVVGLLVYLMLSRSGPLGVLQLLYTPTAMIIAQVALVTPIIAALTRQVIEMLDAEYAEQMRSLGLSRLATVPVLLWDGRVALLTALLAGFGRAIAEVGAVIIVGGNINHVTRVMTTTIALETSKGNLALALALGTVLIAIAVTVNAMVSLLGQQSEAQDEVRHA</sequence>
<evidence type="ECO:0000256" key="1">
    <source>
        <dbReference type="ARBA" id="ARBA00004651"/>
    </source>
</evidence>
<evidence type="ECO:0000256" key="5">
    <source>
        <dbReference type="RuleBase" id="RU363032"/>
    </source>
</evidence>
<feature type="domain" description="ABC transmembrane type-1" evidence="6">
    <location>
        <begin position="26"/>
        <end position="222"/>
    </location>
</feature>
<gene>
    <name evidence="7" type="ORF">G0P99_01410</name>
</gene>
<evidence type="ECO:0000259" key="6">
    <source>
        <dbReference type="PROSITE" id="PS50928"/>
    </source>
</evidence>
<feature type="transmembrane region" description="Helical" evidence="5">
    <location>
        <begin position="61"/>
        <end position="85"/>
    </location>
</feature>
<name>A0A6B2NHH1_9RHOB</name>
<keyword evidence="5" id="KW-0813">Transport</keyword>
<evidence type="ECO:0000256" key="4">
    <source>
        <dbReference type="ARBA" id="ARBA00023136"/>
    </source>
</evidence>
<dbReference type="SUPFAM" id="SSF161098">
    <property type="entry name" value="MetI-like"/>
    <property type="match status" value="1"/>
</dbReference>
<dbReference type="PROSITE" id="PS50928">
    <property type="entry name" value="ABC_TM1"/>
    <property type="match status" value="1"/>
</dbReference>
<evidence type="ECO:0000256" key="2">
    <source>
        <dbReference type="ARBA" id="ARBA00022692"/>
    </source>
</evidence>
<dbReference type="AlphaFoldDB" id="A0A6B2NHH1"/>
<dbReference type="RefSeq" id="WP_164127007.1">
    <property type="nucleotide sequence ID" value="NZ_JAAGOX010000002.1"/>
</dbReference>
<dbReference type="InterPro" id="IPR000515">
    <property type="entry name" value="MetI-like"/>
</dbReference>
<evidence type="ECO:0000313" key="7">
    <source>
        <dbReference type="EMBL" id="NDW43612.1"/>
    </source>
</evidence>
<dbReference type="InterPro" id="IPR035906">
    <property type="entry name" value="MetI-like_sf"/>
</dbReference>
<protein>
    <submittedName>
        <fullName evidence="7">ABC transporter permease subunit</fullName>
    </submittedName>
</protein>
<comment type="caution">
    <text evidence="7">The sequence shown here is derived from an EMBL/GenBank/DDBJ whole genome shotgun (WGS) entry which is preliminary data.</text>
</comment>
<accession>A0A6B2NHH1</accession>
<keyword evidence="3 5" id="KW-1133">Transmembrane helix</keyword>
<feature type="transmembrane region" description="Helical" evidence="5">
    <location>
        <begin position="201"/>
        <end position="226"/>
    </location>
</feature>
<dbReference type="Pfam" id="PF00528">
    <property type="entry name" value="BPD_transp_1"/>
    <property type="match status" value="1"/>
</dbReference>
<keyword evidence="4 5" id="KW-0472">Membrane</keyword>
<evidence type="ECO:0000256" key="3">
    <source>
        <dbReference type="ARBA" id="ARBA00022989"/>
    </source>
</evidence>
<dbReference type="Gene3D" id="1.10.3720.10">
    <property type="entry name" value="MetI-like"/>
    <property type="match status" value="1"/>
</dbReference>
<comment type="similarity">
    <text evidence="5">Belongs to the binding-protein-dependent transport system permease family.</text>
</comment>
<dbReference type="EMBL" id="JAAGOX010000002">
    <property type="protein sequence ID" value="NDW43612.1"/>
    <property type="molecule type" value="Genomic_DNA"/>
</dbReference>
<dbReference type="PANTHER" id="PTHR43632:SF1">
    <property type="entry name" value="PERMEASE COMPONENT OF TUNGSTATE ABC TRANSPORTER"/>
    <property type="match status" value="1"/>
</dbReference>
<proteinExistence type="inferred from homology"/>
<reference evidence="7" key="1">
    <citation type="submission" date="2020-02" db="EMBL/GenBank/DDBJ databases">
        <title>Delineation of the pyrene-degrading pathway in Roseobacter clade bacteria by genomic analysis.</title>
        <authorList>
            <person name="Zhou H."/>
            <person name="Wang H."/>
        </authorList>
    </citation>
    <scope>NUCLEOTIDE SEQUENCE</scope>
    <source>
        <strain evidence="7">PrR005</strain>
    </source>
</reference>
<feature type="transmembrane region" description="Helical" evidence="5">
    <location>
        <begin position="97"/>
        <end position="118"/>
    </location>
</feature>
<feature type="transmembrane region" description="Helical" evidence="5">
    <location>
        <begin position="30"/>
        <end position="54"/>
    </location>
</feature>
<keyword evidence="2 5" id="KW-0812">Transmembrane</keyword>
<feature type="transmembrane region" description="Helical" evidence="5">
    <location>
        <begin position="154"/>
        <end position="181"/>
    </location>
</feature>